<gene>
    <name evidence="1" type="ORF">BO95DRAFT_454127</name>
</gene>
<reference evidence="1" key="1">
    <citation type="submission" date="2018-02" db="EMBL/GenBank/DDBJ databases">
        <title>The genomes of Aspergillus section Nigri reveals drivers in fungal speciation.</title>
        <authorList>
            <consortium name="DOE Joint Genome Institute"/>
            <person name="Vesth T.C."/>
            <person name="Nybo J."/>
            <person name="Theobald S."/>
            <person name="Brandl J."/>
            <person name="Frisvad J.C."/>
            <person name="Nielsen K.F."/>
            <person name="Lyhne E.K."/>
            <person name="Kogle M.E."/>
            <person name="Kuo A."/>
            <person name="Riley R."/>
            <person name="Clum A."/>
            <person name="Nolan M."/>
            <person name="Lipzen A."/>
            <person name="Salamov A."/>
            <person name="Henrissat B."/>
            <person name="Wiebenga A."/>
            <person name="De vries R.P."/>
            <person name="Grigoriev I.V."/>
            <person name="Mortensen U.H."/>
            <person name="Andersen M.R."/>
            <person name="Baker S.E."/>
        </authorList>
    </citation>
    <scope>NUCLEOTIDE SEQUENCE</scope>
    <source>
        <strain evidence="1">CBS 621.78</strain>
    </source>
</reference>
<evidence type="ECO:0000313" key="2">
    <source>
        <dbReference type="Proteomes" id="UP000249057"/>
    </source>
</evidence>
<sequence length="375" mass="41608">MSGTQDVTRDGFTSAYGRFCTTQGRIERVDGATLRSIFLPKLSRSGQQAMRGRPDFVRGQLHHYDAGQCDTVPPHRLALEAQLHREWLATRTPEQLSGQPHWVIQKYFGNDPERPDRSITKTVVGISFPCTSEYRASQMREAAEKVVGLHLETARGPQTKVIFKGWNKAAVGKAAKGHAAKEKKEIEAAERKRETDRAKLHADYRRPTRKAQSPVGSFIVDCEKIKDQWPKDADGLTLDIHETATPGVFGAGFYFGTLEGAMIICADEEEGLIDDNSDDSGVEADGSPNVGVKRKMPLRGCETGEGEIFHEPDDGSIKFKDGKFDSFKGQANMMFIGDGIAITGRKVSDTPGSGGGFWDEYSWRHHENARIGRWH</sequence>
<proteinExistence type="predicted"/>
<keyword evidence="2" id="KW-1185">Reference proteome</keyword>
<organism evidence="1 2">
    <name type="scientific">Aspergillus brunneoviolaceus CBS 621.78</name>
    <dbReference type="NCBI Taxonomy" id="1450534"/>
    <lineage>
        <taxon>Eukaryota</taxon>
        <taxon>Fungi</taxon>
        <taxon>Dikarya</taxon>
        <taxon>Ascomycota</taxon>
        <taxon>Pezizomycotina</taxon>
        <taxon>Eurotiomycetes</taxon>
        <taxon>Eurotiomycetidae</taxon>
        <taxon>Eurotiales</taxon>
        <taxon>Aspergillaceae</taxon>
        <taxon>Aspergillus</taxon>
        <taxon>Aspergillus subgen. Circumdati</taxon>
    </lineage>
</organism>
<dbReference type="EMBL" id="KZ825352">
    <property type="protein sequence ID" value="RAH44611.1"/>
    <property type="molecule type" value="Genomic_DNA"/>
</dbReference>
<accession>A0ACD1G671</accession>
<name>A0ACD1G671_9EURO</name>
<protein>
    <submittedName>
        <fullName evidence="1">Uncharacterized protein</fullName>
    </submittedName>
</protein>
<evidence type="ECO:0000313" key="1">
    <source>
        <dbReference type="EMBL" id="RAH44611.1"/>
    </source>
</evidence>
<dbReference type="Proteomes" id="UP000249057">
    <property type="component" value="Unassembled WGS sequence"/>
</dbReference>